<reference evidence="1 3" key="1">
    <citation type="submission" date="2023-08" db="EMBL/GenBank/DDBJ databases">
        <title>A Necator americanus chromosomal reference genome.</title>
        <authorList>
            <person name="Ilik V."/>
            <person name="Petrzelkova K.J."/>
            <person name="Pardy F."/>
            <person name="Fuh T."/>
            <person name="Niatou-Singa F.S."/>
            <person name="Gouil Q."/>
            <person name="Baker L."/>
            <person name="Ritchie M.E."/>
            <person name="Jex A.R."/>
            <person name="Gazzola D."/>
            <person name="Li H."/>
            <person name="Toshio Fujiwara R."/>
            <person name="Zhan B."/>
            <person name="Aroian R.V."/>
            <person name="Pafco B."/>
            <person name="Schwarz E.M."/>
        </authorList>
    </citation>
    <scope>NUCLEOTIDE SEQUENCE [LARGE SCALE GENOMIC DNA]</scope>
    <source>
        <strain evidence="1 3">Aroian</strain>
        <tissue evidence="1">Whole animal</tissue>
    </source>
</reference>
<proteinExistence type="predicted"/>
<evidence type="ECO:0000313" key="3">
    <source>
        <dbReference type="Proteomes" id="UP001303046"/>
    </source>
</evidence>
<protein>
    <submittedName>
        <fullName evidence="1">Uncharacterized protein</fullName>
    </submittedName>
</protein>
<accession>A0ABR1EX46</accession>
<gene>
    <name evidence="1" type="primary">Necator_chrX.g26572</name>
    <name evidence="2" type="synonym">Necator_2022.05.29.01.07.g43</name>
    <name evidence="1" type="ORF">RB195_026405</name>
    <name evidence="2" type="ORF">RB195_026491</name>
</gene>
<evidence type="ECO:0000313" key="1">
    <source>
        <dbReference type="EMBL" id="KAK6767110.1"/>
    </source>
</evidence>
<dbReference type="EMBL" id="JAVFWL010000007">
    <property type="protein sequence ID" value="KAK6767252.1"/>
    <property type="molecule type" value="Genomic_DNA"/>
</dbReference>
<evidence type="ECO:0000313" key="2">
    <source>
        <dbReference type="EMBL" id="KAK6767252.1"/>
    </source>
</evidence>
<sequence length="93" mass="10284">MVNLARCMKFWCNIRDVSHPPKNNLVSVHSKIKLEEGEQTSVKRNGAIGKEQGMVDAVLYALIKPGGDFTYTSAIMDGCFNTFAIRAAENHVV</sequence>
<name>A0ABR1EX46_NECAM</name>
<dbReference type="EMBL" id="JAVFWL010000006">
    <property type="protein sequence ID" value="KAK6767110.1"/>
    <property type="molecule type" value="Genomic_DNA"/>
</dbReference>
<organism evidence="1 3">
    <name type="scientific">Necator americanus</name>
    <name type="common">Human hookworm</name>
    <dbReference type="NCBI Taxonomy" id="51031"/>
    <lineage>
        <taxon>Eukaryota</taxon>
        <taxon>Metazoa</taxon>
        <taxon>Ecdysozoa</taxon>
        <taxon>Nematoda</taxon>
        <taxon>Chromadorea</taxon>
        <taxon>Rhabditida</taxon>
        <taxon>Rhabditina</taxon>
        <taxon>Rhabditomorpha</taxon>
        <taxon>Strongyloidea</taxon>
        <taxon>Ancylostomatidae</taxon>
        <taxon>Bunostominae</taxon>
        <taxon>Necator</taxon>
    </lineage>
</organism>
<dbReference type="Proteomes" id="UP001303046">
    <property type="component" value="Unassembled WGS sequence"/>
</dbReference>
<keyword evidence="3" id="KW-1185">Reference proteome</keyword>
<comment type="caution">
    <text evidence="1">The sequence shown here is derived from an EMBL/GenBank/DDBJ whole genome shotgun (WGS) entry which is preliminary data.</text>
</comment>